<reference evidence="6 7" key="1">
    <citation type="submission" date="2018-06" db="EMBL/GenBank/DDBJ databases">
        <title>The Genome of Cuscuta australis (Dodder) Provides Insight into the Evolution of Plant Parasitism.</title>
        <authorList>
            <person name="Liu H."/>
        </authorList>
    </citation>
    <scope>NUCLEOTIDE SEQUENCE [LARGE SCALE GENOMIC DNA]</scope>
    <source>
        <strain evidence="7">cv. Yunnan</strain>
        <tissue evidence="6">Vines</tissue>
    </source>
</reference>
<feature type="region of interest" description="Disordered" evidence="5">
    <location>
        <begin position="38"/>
        <end position="57"/>
    </location>
</feature>
<evidence type="ECO:0000256" key="3">
    <source>
        <dbReference type="ARBA" id="ARBA00013252"/>
    </source>
</evidence>
<evidence type="ECO:0000256" key="5">
    <source>
        <dbReference type="SAM" id="MobiDB-lite"/>
    </source>
</evidence>
<comment type="similarity">
    <text evidence="2">Belongs to the pterin-4-alpha-carbinolamine dehydratase family.</text>
</comment>
<evidence type="ECO:0000256" key="1">
    <source>
        <dbReference type="ARBA" id="ARBA00001554"/>
    </source>
</evidence>
<dbReference type="Pfam" id="PF01329">
    <property type="entry name" value="Pterin_4a"/>
    <property type="match status" value="1"/>
</dbReference>
<dbReference type="GO" id="GO:0008124">
    <property type="term" value="F:4-alpha-hydroxytetrahydrobiopterin dehydratase activity"/>
    <property type="evidence" value="ECO:0007669"/>
    <property type="project" value="UniProtKB-EC"/>
</dbReference>
<dbReference type="EC" id="4.2.1.96" evidence="3"/>
<name>A0A328E1H1_9ASTE</name>
<dbReference type="EMBL" id="NQVE01000050">
    <property type="protein sequence ID" value="RAL51340.1"/>
    <property type="molecule type" value="Genomic_DNA"/>
</dbReference>
<protein>
    <recommendedName>
        <fullName evidence="3">4a-hydroxytetrahydrobiopterin dehydratase</fullName>
        <ecNumber evidence="3">4.2.1.96</ecNumber>
    </recommendedName>
</protein>
<evidence type="ECO:0000256" key="4">
    <source>
        <dbReference type="ARBA" id="ARBA00023239"/>
    </source>
</evidence>
<dbReference type="PANTHER" id="PTHR12599:SF8">
    <property type="entry name" value="PTERIN-4-ALPHA-CARBINOLAMINE DEHYDRATASE, CHLOROPLASTIC-RELATED"/>
    <property type="match status" value="1"/>
</dbReference>
<dbReference type="Proteomes" id="UP000249390">
    <property type="component" value="Unassembled WGS sequence"/>
</dbReference>
<dbReference type="SUPFAM" id="SSF55248">
    <property type="entry name" value="PCD-like"/>
    <property type="match status" value="1"/>
</dbReference>
<evidence type="ECO:0000313" key="6">
    <source>
        <dbReference type="EMBL" id="RAL51340.1"/>
    </source>
</evidence>
<gene>
    <name evidence="6" type="ORF">DM860_010842</name>
</gene>
<evidence type="ECO:0000313" key="7">
    <source>
        <dbReference type="Proteomes" id="UP000249390"/>
    </source>
</evidence>
<dbReference type="Gene3D" id="3.30.1360.20">
    <property type="entry name" value="Transcriptional coactivator/pterin dehydratase"/>
    <property type="match status" value="1"/>
</dbReference>
<dbReference type="PANTHER" id="PTHR12599">
    <property type="entry name" value="PTERIN-4-ALPHA-CARBINOLAMINE DEHYDRATASE"/>
    <property type="match status" value="1"/>
</dbReference>
<dbReference type="AlphaFoldDB" id="A0A328E1H1"/>
<dbReference type="InterPro" id="IPR001533">
    <property type="entry name" value="Pterin_deHydtase"/>
</dbReference>
<organism evidence="6 7">
    <name type="scientific">Cuscuta australis</name>
    <dbReference type="NCBI Taxonomy" id="267555"/>
    <lineage>
        <taxon>Eukaryota</taxon>
        <taxon>Viridiplantae</taxon>
        <taxon>Streptophyta</taxon>
        <taxon>Embryophyta</taxon>
        <taxon>Tracheophyta</taxon>
        <taxon>Spermatophyta</taxon>
        <taxon>Magnoliopsida</taxon>
        <taxon>eudicotyledons</taxon>
        <taxon>Gunneridae</taxon>
        <taxon>Pentapetalae</taxon>
        <taxon>asterids</taxon>
        <taxon>lamiids</taxon>
        <taxon>Solanales</taxon>
        <taxon>Convolvulaceae</taxon>
        <taxon>Cuscuteae</taxon>
        <taxon>Cuscuta</taxon>
        <taxon>Cuscuta subgen. Grammica</taxon>
        <taxon>Cuscuta sect. Cleistogrammica</taxon>
    </lineage>
</organism>
<dbReference type="GO" id="GO:0006729">
    <property type="term" value="P:tetrahydrobiopterin biosynthetic process"/>
    <property type="evidence" value="ECO:0007669"/>
    <property type="project" value="InterPro"/>
</dbReference>
<keyword evidence="7" id="KW-1185">Reference proteome</keyword>
<comment type="catalytic activity">
    <reaction evidence="1">
        <text>(4aS,6R)-4a-hydroxy-L-erythro-5,6,7,8-tetrahydrobiopterin = (6R)-L-erythro-6,7-dihydrobiopterin + H2O</text>
        <dbReference type="Rhea" id="RHEA:11920"/>
        <dbReference type="ChEBI" id="CHEBI:15377"/>
        <dbReference type="ChEBI" id="CHEBI:15642"/>
        <dbReference type="ChEBI" id="CHEBI:43120"/>
        <dbReference type="EC" id="4.2.1.96"/>
    </reaction>
</comment>
<evidence type="ECO:0000256" key="2">
    <source>
        <dbReference type="ARBA" id="ARBA00006472"/>
    </source>
</evidence>
<comment type="caution">
    <text evidence="6">The sequence shown here is derived from an EMBL/GenBank/DDBJ whole genome shotgun (WGS) entry which is preliminary data.</text>
</comment>
<accession>A0A328E1H1</accession>
<dbReference type="InterPro" id="IPR036428">
    <property type="entry name" value="PCD_sf"/>
</dbReference>
<keyword evidence="4" id="KW-0456">Lyase</keyword>
<proteinExistence type="inferred from homology"/>
<sequence>MVLDPSPTGSILSIWISHCRPIPMAGAAPTRLCLFPSIPPSTHKTPKPPALFPPRRRRIHKPHSPGIRILPAASGESPHLLGDFGGRDPFPAEIESGFCEKVLGDVDTEHKILIPNASALSLARRRTCTSITPPLSDLEARQLLLKVVGWRVINEEGGLRLQCTWKVRDSDCGAELIKRINKAVEGSGHSSNLLLEQECGQVRARLWTASIGGLSLNDFILAAKIDAVKTSDLSPTKRVWA</sequence>
<dbReference type="GO" id="GO:0009536">
    <property type="term" value="C:plastid"/>
    <property type="evidence" value="ECO:0007669"/>
    <property type="project" value="TreeGrafter"/>
</dbReference>